<accession>A0ABN6VRH1</accession>
<evidence type="ECO:0000259" key="3">
    <source>
        <dbReference type="Pfam" id="PF05175"/>
    </source>
</evidence>
<organism evidence="4 5">
    <name type="scientific">Geotalea uraniireducens</name>
    <dbReference type="NCBI Taxonomy" id="351604"/>
    <lineage>
        <taxon>Bacteria</taxon>
        <taxon>Pseudomonadati</taxon>
        <taxon>Thermodesulfobacteriota</taxon>
        <taxon>Desulfuromonadia</taxon>
        <taxon>Geobacterales</taxon>
        <taxon>Geobacteraceae</taxon>
        <taxon>Geotalea</taxon>
    </lineage>
</organism>
<dbReference type="InterPro" id="IPR007848">
    <property type="entry name" value="Small_mtfrase_dom"/>
</dbReference>
<proteinExistence type="predicted"/>
<dbReference type="RefSeq" id="WP_282001793.1">
    <property type="nucleotide sequence ID" value="NZ_AP027151.1"/>
</dbReference>
<dbReference type="PROSITE" id="PS00092">
    <property type="entry name" value="N6_MTASE"/>
    <property type="match status" value="1"/>
</dbReference>
<evidence type="ECO:0000313" key="4">
    <source>
        <dbReference type="EMBL" id="BDV41766.1"/>
    </source>
</evidence>
<dbReference type="PANTHER" id="PTHR47739">
    <property type="entry name" value="TRNA1(VAL) (ADENINE(37)-N6)-METHYLTRANSFERASE"/>
    <property type="match status" value="1"/>
</dbReference>
<feature type="domain" description="Methyltransferase small" evidence="3">
    <location>
        <begin position="31"/>
        <end position="126"/>
    </location>
</feature>
<evidence type="ECO:0000256" key="2">
    <source>
        <dbReference type="ARBA" id="ARBA00022691"/>
    </source>
</evidence>
<keyword evidence="1 4" id="KW-0808">Transferase</keyword>
<dbReference type="EMBL" id="AP027151">
    <property type="protein sequence ID" value="BDV41766.1"/>
    <property type="molecule type" value="Genomic_DNA"/>
</dbReference>
<sequence>MRGEETVDELRAHGLRIIQARDGYRFSLDPLLLCAFAALGAGERAIDLGTGSGIIPLILARRCPDATFVAVEMQDGLAALAARNIALNGLDDRIMLCHDDVLALRRRFPVSSFDLVLSNPPYRRRGSGKVSPKRGRDDARHESTATLADFLAAAKYLVKPTGRICFIYHPSRLPELLAEAARQKLAPLRLRLVHGTAETEARMVMLEFAKGRHGDLRVLSPLVVRDVRLTYTAEVQALLGEEGTVAEAR</sequence>
<gene>
    <name evidence="4" type="ORF">GURASL_06890</name>
</gene>
<dbReference type="InterPro" id="IPR050210">
    <property type="entry name" value="tRNA_Adenine-N(6)_MTase"/>
</dbReference>
<dbReference type="Proteomes" id="UP001317705">
    <property type="component" value="Chromosome"/>
</dbReference>
<keyword evidence="5" id="KW-1185">Reference proteome</keyword>
<keyword evidence="2" id="KW-0949">S-adenosyl-L-methionine</keyword>
<keyword evidence="1 4" id="KW-0489">Methyltransferase</keyword>
<dbReference type="InterPro" id="IPR029063">
    <property type="entry name" value="SAM-dependent_MTases_sf"/>
</dbReference>
<evidence type="ECO:0000256" key="1">
    <source>
        <dbReference type="ARBA" id="ARBA00022603"/>
    </source>
</evidence>
<dbReference type="PANTHER" id="PTHR47739:SF1">
    <property type="entry name" value="TRNA1(VAL) (ADENINE(37)-N6)-METHYLTRANSFERASE"/>
    <property type="match status" value="1"/>
</dbReference>
<dbReference type="CDD" id="cd02440">
    <property type="entry name" value="AdoMet_MTases"/>
    <property type="match status" value="1"/>
</dbReference>
<dbReference type="Gene3D" id="3.40.50.150">
    <property type="entry name" value="Vaccinia Virus protein VP39"/>
    <property type="match status" value="1"/>
</dbReference>
<protein>
    <submittedName>
        <fullName evidence="4">SAM-dependent methyltransferase</fullName>
    </submittedName>
</protein>
<reference evidence="4 5" key="1">
    <citation type="submission" date="2022-12" db="EMBL/GenBank/DDBJ databases">
        <title>Polyphasic characterization of Geotalea uranireducens NIT-SL11 newly isolated from a complex of sewage sludge and microbially reduced graphene oxide.</title>
        <authorList>
            <person name="Xie L."/>
            <person name="Yoshida N."/>
            <person name="Meng L."/>
        </authorList>
    </citation>
    <scope>NUCLEOTIDE SEQUENCE [LARGE SCALE GENOMIC DNA]</scope>
    <source>
        <strain evidence="4 5">NIT-SL11</strain>
    </source>
</reference>
<evidence type="ECO:0000313" key="5">
    <source>
        <dbReference type="Proteomes" id="UP001317705"/>
    </source>
</evidence>
<dbReference type="Pfam" id="PF05175">
    <property type="entry name" value="MTS"/>
    <property type="match status" value="1"/>
</dbReference>
<dbReference type="GO" id="GO:0008168">
    <property type="term" value="F:methyltransferase activity"/>
    <property type="evidence" value="ECO:0007669"/>
    <property type="project" value="UniProtKB-KW"/>
</dbReference>
<dbReference type="GO" id="GO:0032259">
    <property type="term" value="P:methylation"/>
    <property type="evidence" value="ECO:0007669"/>
    <property type="project" value="UniProtKB-KW"/>
</dbReference>
<dbReference type="SUPFAM" id="SSF53335">
    <property type="entry name" value="S-adenosyl-L-methionine-dependent methyltransferases"/>
    <property type="match status" value="1"/>
</dbReference>
<name>A0ABN6VRH1_9BACT</name>
<dbReference type="InterPro" id="IPR002052">
    <property type="entry name" value="DNA_methylase_N6_adenine_CS"/>
</dbReference>